<dbReference type="InterPro" id="IPR016181">
    <property type="entry name" value="Acyl_CoA_acyltransferase"/>
</dbReference>
<reference evidence="5" key="1">
    <citation type="submission" date="2018-11" db="EMBL/GenBank/DDBJ databases">
        <authorList>
            <consortium name="Pathogen Informatics"/>
        </authorList>
    </citation>
    <scope>NUCLEOTIDE SEQUENCE</scope>
</reference>
<dbReference type="SUPFAM" id="SSF55729">
    <property type="entry name" value="Acyl-CoA N-acyltransferases (Nat)"/>
    <property type="match status" value="1"/>
</dbReference>
<evidence type="ECO:0000313" key="6">
    <source>
        <dbReference type="Proteomes" id="UP000784294"/>
    </source>
</evidence>
<feature type="transmembrane region" description="Helical" evidence="3">
    <location>
        <begin position="98"/>
        <end position="119"/>
    </location>
</feature>
<accession>A0A448WKU7</accession>
<evidence type="ECO:0000256" key="1">
    <source>
        <dbReference type="RuleBase" id="RU000586"/>
    </source>
</evidence>
<evidence type="ECO:0000256" key="2">
    <source>
        <dbReference type="RuleBase" id="RU004178"/>
    </source>
</evidence>
<keyword evidence="1" id="KW-0808">Transferase</keyword>
<keyword evidence="3" id="KW-0472">Membrane</keyword>
<dbReference type="GO" id="GO:0004379">
    <property type="term" value="F:glycylpeptide N-tetradecanoyltransferase activity"/>
    <property type="evidence" value="ECO:0007669"/>
    <property type="project" value="UniProtKB-EC"/>
</dbReference>
<dbReference type="Pfam" id="PF02799">
    <property type="entry name" value="NMT_C"/>
    <property type="match status" value="1"/>
</dbReference>
<comment type="similarity">
    <text evidence="2">Belongs to the NMT family.</text>
</comment>
<gene>
    <name evidence="5" type="ORF">PXEA_LOCUS7675</name>
</gene>
<protein>
    <recommendedName>
        <fullName evidence="1">Glycylpeptide N-tetradecanoyltransferase</fullName>
        <ecNumber evidence="1">2.3.1.97</ecNumber>
    </recommendedName>
</protein>
<feature type="domain" description="Glycylpeptide N-tetradecanoyltransferase C-terminal" evidence="4">
    <location>
        <begin position="33"/>
        <end position="91"/>
    </location>
</feature>
<organism evidence="5 6">
    <name type="scientific">Protopolystoma xenopodis</name>
    <dbReference type="NCBI Taxonomy" id="117903"/>
    <lineage>
        <taxon>Eukaryota</taxon>
        <taxon>Metazoa</taxon>
        <taxon>Spiralia</taxon>
        <taxon>Lophotrochozoa</taxon>
        <taxon>Platyhelminthes</taxon>
        <taxon>Monogenea</taxon>
        <taxon>Polyopisthocotylea</taxon>
        <taxon>Polystomatidea</taxon>
        <taxon>Polystomatidae</taxon>
        <taxon>Protopolystoma</taxon>
    </lineage>
</organism>
<dbReference type="InterPro" id="IPR022677">
    <property type="entry name" value="NMT_C"/>
</dbReference>
<keyword evidence="6" id="KW-1185">Reference proteome</keyword>
<dbReference type="Proteomes" id="UP000784294">
    <property type="component" value="Unassembled WGS sequence"/>
</dbReference>
<comment type="catalytic activity">
    <reaction evidence="1">
        <text>N-terminal glycyl-[protein] + tetradecanoyl-CoA = N-tetradecanoylglycyl-[protein] + CoA + H(+)</text>
        <dbReference type="Rhea" id="RHEA:15521"/>
        <dbReference type="Rhea" id="RHEA-COMP:12666"/>
        <dbReference type="Rhea" id="RHEA-COMP:12667"/>
        <dbReference type="ChEBI" id="CHEBI:15378"/>
        <dbReference type="ChEBI" id="CHEBI:57287"/>
        <dbReference type="ChEBI" id="CHEBI:57385"/>
        <dbReference type="ChEBI" id="CHEBI:64723"/>
        <dbReference type="ChEBI" id="CHEBI:133050"/>
        <dbReference type="EC" id="2.3.1.97"/>
    </reaction>
</comment>
<dbReference type="EMBL" id="CAAALY010020455">
    <property type="protein sequence ID" value="VEL14235.1"/>
    <property type="molecule type" value="Genomic_DNA"/>
</dbReference>
<dbReference type="EC" id="2.3.1.97" evidence="1"/>
<evidence type="ECO:0000259" key="4">
    <source>
        <dbReference type="Pfam" id="PF02799"/>
    </source>
</evidence>
<name>A0A448WKU7_9PLAT</name>
<comment type="function">
    <text evidence="1">Adds a myristoyl group to the N-terminal glycine residue of certain cellular proteins.</text>
</comment>
<comment type="caution">
    <text evidence="5">The sequence shown here is derived from an EMBL/GenBank/DDBJ whole genome shotgun (WGS) entry which is preliminary data.</text>
</comment>
<dbReference type="Gene3D" id="3.40.630.30">
    <property type="match status" value="1"/>
</dbReference>
<dbReference type="OrthoDB" id="60315at2759"/>
<keyword evidence="1" id="KW-0012">Acyltransferase</keyword>
<proteinExistence type="inferred from homology"/>
<dbReference type="PANTHER" id="PTHR11377:SF5">
    <property type="entry name" value="GLYCYLPEPTIDE N-TETRADECANOYLTRANSFERASE"/>
    <property type="match status" value="1"/>
</dbReference>
<dbReference type="GO" id="GO:0005737">
    <property type="term" value="C:cytoplasm"/>
    <property type="evidence" value="ECO:0007669"/>
    <property type="project" value="TreeGrafter"/>
</dbReference>
<dbReference type="AlphaFoldDB" id="A0A448WKU7"/>
<evidence type="ECO:0000256" key="3">
    <source>
        <dbReference type="SAM" id="Phobius"/>
    </source>
</evidence>
<sequence length="129" mass="14606">MPAIPLGMYQATDPMLEIVDSITEDARLGKFHKDEAGVITDMVSFYTLPSTVMNQKTYTQLKAAYSFYNVCTATPFTTLMRDCLISARDVSNIAFTAASYYITLAYYILFVVILCSSYLEFHVRTLMIF</sequence>
<dbReference type="PANTHER" id="PTHR11377">
    <property type="entry name" value="N-MYRISTOYL TRANSFERASE"/>
    <property type="match status" value="1"/>
</dbReference>
<evidence type="ECO:0000313" key="5">
    <source>
        <dbReference type="EMBL" id="VEL14235.1"/>
    </source>
</evidence>
<keyword evidence="3" id="KW-1133">Transmembrane helix</keyword>
<keyword evidence="3" id="KW-0812">Transmembrane</keyword>
<dbReference type="InterPro" id="IPR000903">
    <property type="entry name" value="NMT"/>
</dbReference>